<proteinExistence type="predicted"/>
<accession>A0ABV6HQS2</accession>
<evidence type="ECO:0000313" key="3">
    <source>
        <dbReference type="Proteomes" id="UP001589774"/>
    </source>
</evidence>
<keyword evidence="2" id="KW-0131">Cell cycle</keyword>
<protein>
    <submittedName>
        <fullName evidence="2">Cell division protein FtsQ/DivIB</fullName>
    </submittedName>
</protein>
<keyword evidence="1" id="KW-0812">Transmembrane</keyword>
<dbReference type="EMBL" id="JBHLWO010000004">
    <property type="protein sequence ID" value="MFC0321237.1"/>
    <property type="molecule type" value="Genomic_DNA"/>
</dbReference>
<dbReference type="Proteomes" id="UP001589774">
    <property type="component" value="Unassembled WGS sequence"/>
</dbReference>
<gene>
    <name evidence="2" type="ORF">ACFFI0_23160</name>
</gene>
<evidence type="ECO:0000256" key="1">
    <source>
        <dbReference type="SAM" id="Phobius"/>
    </source>
</evidence>
<comment type="caution">
    <text evidence="2">The sequence shown here is derived from an EMBL/GenBank/DDBJ whole genome shotgun (WGS) entry which is preliminary data.</text>
</comment>
<keyword evidence="2" id="KW-0132">Cell division</keyword>
<organism evidence="2 3">
    <name type="scientific">Olivibacter oleidegradans</name>
    <dbReference type="NCBI Taxonomy" id="760123"/>
    <lineage>
        <taxon>Bacteria</taxon>
        <taxon>Pseudomonadati</taxon>
        <taxon>Bacteroidota</taxon>
        <taxon>Sphingobacteriia</taxon>
        <taxon>Sphingobacteriales</taxon>
        <taxon>Sphingobacteriaceae</taxon>
        <taxon>Olivibacter</taxon>
    </lineage>
</organism>
<sequence length="277" mass="31572">MFNSIKKINWRRVTYLFTWVLALAGFFVLMGFINTKKNEIACKGVKIIVPGSQAFVSQEDVFGIIEESEGPLTGHLLKNVPIHELENKLAQNPFIQSVKVFTEMDGMVHVKIEQREAIMRIINNVGNDFYIDKEGVKFPTSKLYAPHIIVANGNVSERFDGKRDTVRSTLVKDLCKVADFLGKDSLWNSQVEQLYVNEEQDIEIVPRVGNQKIVLGNADSLPNKFNRLMVFYKQIIPKAGWGTYKTVNLKFANQIVCEKADSIIQKEKNNKQHINTH</sequence>
<evidence type="ECO:0000313" key="2">
    <source>
        <dbReference type="EMBL" id="MFC0321237.1"/>
    </source>
</evidence>
<feature type="transmembrane region" description="Helical" evidence="1">
    <location>
        <begin position="12"/>
        <end position="33"/>
    </location>
</feature>
<reference evidence="2 3" key="1">
    <citation type="submission" date="2024-09" db="EMBL/GenBank/DDBJ databases">
        <authorList>
            <person name="Sun Q."/>
            <person name="Mori K."/>
        </authorList>
    </citation>
    <scope>NUCLEOTIDE SEQUENCE [LARGE SCALE GENOMIC DNA]</scope>
    <source>
        <strain evidence="2 3">CCM 7765</strain>
    </source>
</reference>
<name>A0ABV6HQS2_9SPHI</name>
<keyword evidence="1" id="KW-1133">Transmembrane helix</keyword>
<keyword evidence="1" id="KW-0472">Membrane</keyword>
<dbReference type="RefSeq" id="WP_130858332.1">
    <property type="nucleotide sequence ID" value="NZ_JBHLWO010000004.1"/>
</dbReference>
<dbReference type="GO" id="GO:0051301">
    <property type="term" value="P:cell division"/>
    <property type="evidence" value="ECO:0007669"/>
    <property type="project" value="UniProtKB-KW"/>
</dbReference>
<keyword evidence="3" id="KW-1185">Reference proteome</keyword>